<evidence type="ECO:0000313" key="3">
    <source>
        <dbReference type="EMBL" id="PZM99208.1"/>
    </source>
</evidence>
<proteinExistence type="predicted"/>
<name>A0A2W4JLU7_9PSEU</name>
<dbReference type="InterPro" id="IPR049449">
    <property type="entry name" value="TesB_ACOT8-like_N"/>
</dbReference>
<comment type="caution">
    <text evidence="3">The sequence shown here is derived from an EMBL/GenBank/DDBJ whole genome shotgun (WGS) entry which is preliminary data.</text>
</comment>
<dbReference type="Pfam" id="PF20789">
    <property type="entry name" value="4HBT_3C"/>
    <property type="match status" value="1"/>
</dbReference>
<dbReference type="InterPro" id="IPR049450">
    <property type="entry name" value="ACOT8-like_C"/>
</dbReference>
<feature type="domain" description="Acyl-CoA thioesterase-like N-terminal HotDog" evidence="1">
    <location>
        <begin position="2"/>
        <end position="76"/>
    </location>
</feature>
<dbReference type="SUPFAM" id="SSF54637">
    <property type="entry name" value="Thioesterase/thiol ester dehydrase-isomerase"/>
    <property type="match status" value="1"/>
</dbReference>
<accession>A0A2W4JLU7</accession>
<dbReference type="Pfam" id="PF13622">
    <property type="entry name" value="4HBT_3"/>
    <property type="match status" value="1"/>
</dbReference>
<dbReference type="Gene3D" id="2.40.160.210">
    <property type="entry name" value="Acyl-CoA thioesterase, double hotdog domain"/>
    <property type="match status" value="1"/>
</dbReference>
<dbReference type="InterPro" id="IPR029069">
    <property type="entry name" value="HotDog_dom_sf"/>
</dbReference>
<protein>
    <submittedName>
        <fullName evidence="3">Thioesterase family protein</fullName>
    </submittedName>
</protein>
<reference evidence="3" key="1">
    <citation type="submission" date="2018-05" db="EMBL/GenBank/DDBJ databases">
        <authorList>
            <person name="Lanie J.A."/>
            <person name="Ng W.-L."/>
            <person name="Kazmierczak K.M."/>
            <person name="Andrzejewski T.M."/>
            <person name="Davidsen T.M."/>
            <person name="Wayne K.J."/>
            <person name="Tettelin H."/>
            <person name="Glass J.I."/>
            <person name="Rusch D."/>
            <person name="Podicherti R."/>
            <person name="Tsui H.-C.T."/>
            <person name="Winkler M.E."/>
        </authorList>
    </citation>
    <scope>NUCLEOTIDE SEQUENCE</scope>
    <source>
        <strain evidence="3">ZC4RG45</strain>
    </source>
</reference>
<dbReference type="STRING" id="1111738.GCA_000427905_02017"/>
<organism evidence="3">
    <name type="scientific">Thermocrispum agreste</name>
    <dbReference type="NCBI Taxonomy" id="37925"/>
    <lineage>
        <taxon>Bacteria</taxon>
        <taxon>Bacillati</taxon>
        <taxon>Actinomycetota</taxon>
        <taxon>Actinomycetes</taxon>
        <taxon>Pseudonocardiales</taxon>
        <taxon>Pseudonocardiaceae</taxon>
        <taxon>Thermocrispum</taxon>
    </lineage>
</organism>
<dbReference type="EMBL" id="QGUI01000181">
    <property type="protein sequence ID" value="PZM99208.1"/>
    <property type="molecule type" value="Genomic_DNA"/>
</dbReference>
<dbReference type="InterPro" id="IPR042171">
    <property type="entry name" value="Acyl-CoA_hotdog"/>
</dbReference>
<gene>
    <name evidence="3" type="ORF">DIU77_06310</name>
</gene>
<evidence type="ECO:0000259" key="1">
    <source>
        <dbReference type="Pfam" id="PF13622"/>
    </source>
</evidence>
<dbReference type="AlphaFoldDB" id="A0A2W4JLU7"/>
<evidence type="ECO:0000259" key="2">
    <source>
        <dbReference type="Pfam" id="PF20789"/>
    </source>
</evidence>
<feature type="domain" description="Acyl-CoA thioesterase-like C-terminal" evidence="2">
    <location>
        <begin position="96"/>
        <end position="228"/>
    </location>
</feature>
<sequence>MQHLGPPSALLTRALEGVPGGDDRSIARVTVEILGPVPVAELHVTARLVRPGRSVEMLEADMTAAGRTVAQARAWRIIHSDTTSVLSTHADRLPGPENAHEFGRPEGWHPGYIDAMEWHSIKGGLGEPGPATVWVRQRIPLVRGEEPTPLQRLMTVADSGNGVSGRLDPNRWWFINTELTVHVVRPPQGEWIGLDAATTIGPHGVGCANSVLHDLEGPVGTGAQALMVRERS</sequence>